<dbReference type="PROSITE" id="PS50893">
    <property type="entry name" value="ABC_TRANSPORTER_2"/>
    <property type="match status" value="1"/>
</dbReference>
<dbReference type="RefSeq" id="WP_076381444.1">
    <property type="nucleotide sequence ID" value="NZ_AP017422.1"/>
</dbReference>
<dbReference type="EMBL" id="FTOR01000009">
    <property type="protein sequence ID" value="SIT30084.1"/>
    <property type="molecule type" value="Genomic_DNA"/>
</dbReference>
<evidence type="ECO:0000256" key="1">
    <source>
        <dbReference type="ARBA" id="ARBA00004651"/>
    </source>
</evidence>
<dbReference type="PROSITE" id="PS50929">
    <property type="entry name" value="ABC_TM1F"/>
    <property type="match status" value="1"/>
</dbReference>
<evidence type="ECO:0000313" key="11">
    <source>
        <dbReference type="Proteomes" id="UP000186917"/>
    </source>
</evidence>
<dbReference type="AlphaFoldDB" id="A0A173MIR8"/>
<dbReference type="InterPro" id="IPR011527">
    <property type="entry name" value="ABC1_TM_dom"/>
</dbReference>
<feature type="transmembrane region" description="Helical" evidence="7">
    <location>
        <begin position="263"/>
        <end position="280"/>
    </location>
</feature>
<comment type="subcellular location">
    <subcellularLocation>
        <location evidence="1">Cell membrane</location>
        <topology evidence="1">Multi-pass membrane protein</topology>
    </subcellularLocation>
</comment>
<dbReference type="GO" id="GO:0005886">
    <property type="term" value="C:plasma membrane"/>
    <property type="evidence" value="ECO:0007669"/>
    <property type="project" value="UniProtKB-SubCell"/>
</dbReference>
<dbReference type="PROSITE" id="PS00211">
    <property type="entry name" value="ABC_TRANSPORTER_1"/>
    <property type="match status" value="1"/>
</dbReference>
<sequence>MRYAKSLFNFTGDISYITSSLPASLKGQWKHAIGWICILPLLDILSAYWLYVLIIVLQNEHVVIRGITFNRDKFTTIFIVIGVITALRQLVEYFSIKASKHFTQQVFQLFSMRLLEKYMQMSWQSFSSENRSARMKNVTETALNYSYSFQIVLNLINACCTFVLIGIAILFKMPLLIISLILTSLISVLISRLYLKQKLYDASDKHEISQKNFFQHVYELFNFNREINIYKANQFFLKRTGNNLDSLGKAKVELSILPHIPRLVLELIITLSLTGILLFITHQHAYSYQNLIASLATIAVLTRRMLPSISLFLSSYTELYGSKMNARIVQDELENGVAQKPLMPDDNLPVQTLIRLDNISFGYESGHTLIHHFSYDINVGDTVAITGPTGTGKSSLIMLCGGILQPTKGNIFISTSLHTAEKAITYVSQEVFLLNQSVLANICFGNDNMNEPQAWEALKMAKLDGFISGLPNGIYTEIGDNGTLFSGGQRQRLSIARALYQKPRVLLLDEATAALDETTEKEVMTNILAYMSSGAVLFITHRNQTAEMFSNKTITLN</sequence>
<dbReference type="Proteomes" id="UP000186917">
    <property type="component" value="Unassembled WGS sequence"/>
</dbReference>
<proteinExistence type="predicted"/>
<feature type="transmembrane region" description="Helical" evidence="7">
    <location>
        <begin position="32"/>
        <end position="54"/>
    </location>
</feature>
<dbReference type="Gene3D" id="3.40.50.300">
    <property type="entry name" value="P-loop containing nucleotide triphosphate hydrolases"/>
    <property type="match status" value="1"/>
</dbReference>
<evidence type="ECO:0000256" key="5">
    <source>
        <dbReference type="ARBA" id="ARBA00022989"/>
    </source>
</evidence>
<dbReference type="GO" id="GO:0016887">
    <property type="term" value="F:ATP hydrolysis activity"/>
    <property type="evidence" value="ECO:0007669"/>
    <property type="project" value="InterPro"/>
</dbReference>
<dbReference type="GO" id="GO:0140359">
    <property type="term" value="F:ABC-type transporter activity"/>
    <property type="evidence" value="ECO:0007669"/>
    <property type="project" value="InterPro"/>
</dbReference>
<gene>
    <name evidence="10" type="ORF">SAMN05421788_109123</name>
</gene>
<evidence type="ECO:0000256" key="4">
    <source>
        <dbReference type="ARBA" id="ARBA00022840"/>
    </source>
</evidence>
<evidence type="ECO:0000259" key="9">
    <source>
        <dbReference type="PROSITE" id="PS50929"/>
    </source>
</evidence>
<dbReference type="SUPFAM" id="SSF52540">
    <property type="entry name" value="P-loop containing nucleoside triphosphate hydrolases"/>
    <property type="match status" value="1"/>
</dbReference>
<dbReference type="Gene3D" id="1.20.1560.10">
    <property type="entry name" value="ABC transporter type 1, transmembrane domain"/>
    <property type="match status" value="1"/>
</dbReference>
<keyword evidence="4" id="KW-0067">ATP-binding</keyword>
<dbReference type="InterPro" id="IPR039421">
    <property type="entry name" value="Type_1_exporter"/>
</dbReference>
<dbReference type="KEGG" id="fln:FLA_3550"/>
<dbReference type="InterPro" id="IPR017871">
    <property type="entry name" value="ABC_transporter-like_CS"/>
</dbReference>
<evidence type="ECO:0000259" key="8">
    <source>
        <dbReference type="PROSITE" id="PS50893"/>
    </source>
</evidence>
<dbReference type="Pfam" id="PF00005">
    <property type="entry name" value="ABC_tran"/>
    <property type="match status" value="1"/>
</dbReference>
<feature type="transmembrane region" description="Helical" evidence="7">
    <location>
        <begin position="151"/>
        <end position="171"/>
    </location>
</feature>
<evidence type="ECO:0000313" key="10">
    <source>
        <dbReference type="EMBL" id="SIT30084.1"/>
    </source>
</evidence>
<name>A0A173MIR8_9BACT</name>
<keyword evidence="11" id="KW-1185">Reference proteome</keyword>
<protein>
    <submittedName>
        <fullName evidence="10">ABC-type multidrug transport system, ATPase and permease component</fullName>
    </submittedName>
</protein>
<dbReference type="InterPro" id="IPR027417">
    <property type="entry name" value="P-loop_NTPase"/>
</dbReference>
<dbReference type="InterPro" id="IPR003593">
    <property type="entry name" value="AAA+_ATPase"/>
</dbReference>
<dbReference type="PANTHER" id="PTHR24221">
    <property type="entry name" value="ATP-BINDING CASSETTE SUB-FAMILY B"/>
    <property type="match status" value="1"/>
</dbReference>
<accession>A0A173MIR8</accession>
<dbReference type="SMART" id="SM00382">
    <property type="entry name" value="AAA"/>
    <property type="match status" value="1"/>
</dbReference>
<evidence type="ECO:0000256" key="3">
    <source>
        <dbReference type="ARBA" id="ARBA00022741"/>
    </source>
</evidence>
<dbReference type="InterPro" id="IPR003439">
    <property type="entry name" value="ABC_transporter-like_ATP-bd"/>
</dbReference>
<dbReference type="STRING" id="477680.SAMN05421788_109123"/>
<keyword evidence="2 7" id="KW-0812">Transmembrane</keyword>
<evidence type="ECO:0000256" key="2">
    <source>
        <dbReference type="ARBA" id="ARBA00022692"/>
    </source>
</evidence>
<evidence type="ECO:0000256" key="6">
    <source>
        <dbReference type="ARBA" id="ARBA00023136"/>
    </source>
</evidence>
<keyword evidence="6 7" id="KW-0472">Membrane</keyword>
<feature type="domain" description="ABC transporter" evidence="8">
    <location>
        <begin position="354"/>
        <end position="557"/>
    </location>
</feature>
<organism evidence="10 11">
    <name type="scientific">Filimonas lacunae</name>
    <dbReference type="NCBI Taxonomy" id="477680"/>
    <lineage>
        <taxon>Bacteria</taxon>
        <taxon>Pseudomonadati</taxon>
        <taxon>Bacteroidota</taxon>
        <taxon>Chitinophagia</taxon>
        <taxon>Chitinophagales</taxon>
        <taxon>Chitinophagaceae</taxon>
        <taxon>Filimonas</taxon>
    </lineage>
</organism>
<keyword evidence="5 7" id="KW-1133">Transmembrane helix</keyword>
<dbReference type="PANTHER" id="PTHR24221:SF654">
    <property type="entry name" value="ATP-BINDING CASSETTE SUB-FAMILY B MEMBER 6"/>
    <property type="match status" value="1"/>
</dbReference>
<dbReference type="SUPFAM" id="SSF90123">
    <property type="entry name" value="ABC transporter transmembrane region"/>
    <property type="match status" value="1"/>
</dbReference>
<dbReference type="GO" id="GO:0034040">
    <property type="term" value="F:ATPase-coupled lipid transmembrane transporter activity"/>
    <property type="evidence" value="ECO:0007669"/>
    <property type="project" value="TreeGrafter"/>
</dbReference>
<feature type="transmembrane region" description="Helical" evidence="7">
    <location>
        <begin position="177"/>
        <end position="195"/>
    </location>
</feature>
<keyword evidence="3" id="KW-0547">Nucleotide-binding</keyword>
<reference evidence="11" key="1">
    <citation type="submission" date="2017-01" db="EMBL/GenBank/DDBJ databases">
        <authorList>
            <person name="Varghese N."/>
            <person name="Submissions S."/>
        </authorList>
    </citation>
    <scope>NUCLEOTIDE SEQUENCE [LARGE SCALE GENOMIC DNA]</scope>
    <source>
        <strain evidence="11">DSM 21054</strain>
    </source>
</reference>
<evidence type="ECO:0000256" key="7">
    <source>
        <dbReference type="SAM" id="Phobius"/>
    </source>
</evidence>
<feature type="domain" description="ABC transmembrane type-1" evidence="9">
    <location>
        <begin position="32"/>
        <end position="321"/>
    </location>
</feature>
<dbReference type="InterPro" id="IPR036640">
    <property type="entry name" value="ABC1_TM_sf"/>
</dbReference>
<dbReference type="OrthoDB" id="1522160at2"/>
<dbReference type="GO" id="GO:0005524">
    <property type="term" value="F:ATP binding"/>
    <property type="evidence" value="ECO:0007669"/>
    <property type="project" value="UniProtKB-KW"/>
</dbReference>
<feature type="transmembrane region" description="Helical" evidence="7">
    <location>
        <begin position="74"/>
        <end position="91"/>
    </location>
</feature>